<dbReference type="PANTHER" id="PTHR43342">
    <property type="entry name" value="NADH-QUINONE OXIDOREDUCTASE, E SUBUNIT"/>
    <property type="match status" value="1"/>
</dbReference>
<feature type="binding site" evidence="7">
    <location>
        <position position="131"/>
    </location>
    <ligand>
        <name>[2Fe-2S] cluster</name>
        <dbReference type="ChEBI" id="CHEBI:190135"/>
    </ligand>
</feature>
<dbReference type="InterPro" id="IPR041921">
    <property type="entry name" value="NuoE_N"/>
</dbReference>
<dbReference type="FunFam" id="3.40.30.10:FF:000015">
    <property type="entry name" value="NADH-quinone oxidoreductase subunit E"/>
    <property type="match status" value="1"/>
</dbReference>
<keyword evidence="4 7" id="KW-0408">Iron</keyword>
<dbReference type="SUPFAM" id="SSF52833">
    <property type="entry name" value="Thioredoxin-like"/>
    <property type="match status" value="1"/>
</dbReference>
<dbReference type="InterPro" id="IPR036249">
    <property type="entry name" value="Thioredoxin-like_sf"/>
</dbReference>
<proteinExistence type="inferred from homology"/>
<feature type="binding site" evidence="7">
    <location>
        <position position="90"/>
    </location>
    <ligand>
        <name>[2Fe-2S] cluster</name>
        <dbReference type="ChEBI" id="CHEBI:190135"/>
    </ligand>
</feature>
<feature type="binding site" evidence="7">
    <location>
        <position position="135"/>
    </location>
    <ligand>
        <name>[2Fe-2S] cluster</name>
        <dbReference type="ChEBI" id="CHEBI:190135"/>
    </ligand>
</feature>
<comment type="cofactor">
    <cofactor evidence="7">
        <name>[2Fe-2S] cluster</name>
        <dbReference type="ChEBI" id="CHEBI:190135"/>
    </cofactor>
    <text evidence="7">Binds 1 [2Fe-2S] cluster.</text>
</comment>
<dbReference type="Gene3D" id="3.40.30.10">
    <property type="entry name" value="Glutaredoxin"/>
    <property type="match status" value="1"/>
</dbReference>
<keyword evidence="3 7" id="KW-0479">Metal-binding</keyword>
<evidence type="ECO:0000256" key="4">
    <source>
        <dbReference type="ARBA" id="ARBA00023004"/>
    </source>
</evidence>
<sequence>MAKQKTVVPFRGTPEQEAKLREIIREHQDMPGALMPVLQKAQELYGYLPVEVQIIIAEGLGLSLEEVYAVVTFYSQFALNPSGKHRVAVCLGTACYVKGAQTILDELQKQLGIQAGGTTADGQFSLEATRCLGCCGLAPVMTVDEEVYGRLTPADVKGILDKYRA</sequence>
<dbReference type="PIRSF" id="PIRSF000216">
    <property type="entry name" value="NADH_DH_24kDa"/>
    <property type="match status" value="1"/>
</dbReference>
<organism evidence="8 9">
    <name type="scientific">Candidatus Aphodomorpha intestinavium</name>
    <dbReference type="NCBI Taxonomy" id="2840672"/>
    <lineage>
        <taxon>Bacteria</taxon>
        <taxon>Bacillati</taxon>
        <taxon>Bacillota</taxon>
        <taxon>Clostridia</taxon>
        <taxon>Eubacteriales</taxon>
        <taxon>Candidatus Aphodomorpha</taxon>
    </lineage>
</organism>
<dbReference type="NCBIfam" id="NF005722">
    <property type="entry name" value="PRK07539.1-2"/>
    <property type="match status" value="1"/>
</dbReference>
<evidence type="ECO:0000313" key="9">
    <source>
        <dbReference type="Proteomes" id="UP000824128"/>
    </source>
</evidence>
<evidence type="ECO:0000256" key="1">
    <source>
        <dbReference type="ARBA" id="ARBA00010643"/>
    </source>
</evidence>
<comment type="similarity">
    <text evidence="1">Belongs to the complex I 24 kDa subunit family.</text>
</comment>
<dbReference type="Proteomes" id="UP000824128">
    <property type="component" value="Unassembled WGS sequence"/>
</dbReference>
<dbReference type="EMBL" id="DVNZ01000146">
    <property type="protein sequence ID" value="HIU94437.1"/>
    <property type="molecule type" value="Genomic_DNA"/>
</dbReference>
<keyword evidence="5 7" id="KW-0411">Iron-sulfur</keyword>
<evidence type="ECO:0000256" key="7">
    <source>
        <dbReference type="PIRSR" id="PIRSR000216-1"/>
    </source>
</evidence>
<dbReference type="Gene3D" id="1.10.10.1590">
    <property type="entry name" value="NADH-quinone oxidoreductase subunit E"/>
    <property type="match status" value="1"/>
</dbReference>
<evidence type="ECO:0000256" key="5">
    <source>
        <dbReference type="ARBA" id="ARBA00023014"/>
    </source>
</evidence>
<protein>
    <submittedName>
        <fullName evidence="8">NADH-quinone oxidoreductase subunit NuoE</fullName>
        <ecNumber evidence="8">1.6.5.11</ecNumber>
    </submittedName>
</protein>
<dbReference type="InterPro" id="IPR002023">
    <property type="entry name" value="NuoE-like"/>
</dbReference>
<comment type="caution">
    <text evidence="8">The sequence shown here is derived from an EMBL/GenBank/DDBJ whole genome shotgun (WGS) entry which is preliminary data.</text>
</comment>
<evidence type="ECO:0000256" key="3">
    <source>
        <dbReference type="ARBA" id="ARBA00022723"/>
    </source>
</evidence>
<reference evidence="8" key="2">
    <citation type="journal article" date="2021" name="PeerJ">
        <title>Extensive microbial diversity within the chicken gut microbiome revealed by metagenomics and culture.</title>
        <authorList>
            <person name="Gilroy R."/>
            <person name="Ravi A."/>
            <person name="Getino M."/>
            <person name="Pursley I."/>
            <person name="Horton D.L."/>
            <person name="Alikhan N.F."/>
            <person name="Baker D."/>
            <person name="Gharbi K."/>
            <person name="Hall N."/>
            <person name="Watson M."/>
            <person name="Adriaenssens E.M."/>
            <person name="Foster-Nyarko E."/>
            <person name="Jarju S."/>
            <person name="Secka A."/>
            <person name="Antonio M."/>
            <person name="Oren A."/>
            <person name="Chaudhuri R.R."/>
            <person name="La Ragione R."/>
            <person name="Hildebrand F."/>
            <person name="Pallen M.J."/>
        </authorList>
    </citation>
    <scope>NUCLEOTIDE SEQUENCE</scope>
    <source>
        <strain evidence="8">ChiGjej2B2-16831</strain>
    </source>
</reference>
<dbReference type="InterPro" id="IPR042128">
    <property type="entry name" value="NuoE_dom"/>
</dbReference>
<comment type="cofactor">
    <cofactor evidence="6">
        <name>[2Fe-2S] cluster</name>
        <dbReference type="ChEBI" id="CHEBI:190135"/>
    </cofactor>
</comment>
<dbReference type="GO" id="GO:0046872">
    <property type="term" value="F:metal ion binding"/>
    <property type="evidence" value="ECO:0007669"/>
    <property type="project" value="UniProtKB-KW"/>
</dbReference>
<dbReference type="PROSITE" id="PS01099">
    <property type="entry name" value="COMPLEX1_24K"/>
    <property type="match status" value="1"/>
</dbReference>
<keyword evidence="2 7" id="KW-0001">2Fe-2S</keyword>
<feature type="binding site" evidence="7">
    <location>
        <position position="95"/>
    </location>
    <ligand>
        <name>[2Fe-2S] cluster</name>
        <dbReference type="ChEBI" id="CHEBI:190135"/>
    </ligand>
</feature>
<dbReference type="InterPro" id="IPR028431">
    <property type="entry name" value="NADP_DH_HndA-like"/>
</dbReference>
<dbReference type="GO" id="GO:0051537">
    <property type="term" value="F:2 iron, 2 sulfur cluster binding"/>
    <property type="evidence" value="ECO:0007669"/>
    <property type="project" value="UniProtKB-KW"/>
</dbReference>
<evidence type="ECO:0000313" key="8">
    <source>
        <dbReference type="EMBL" id="HIU94437.1"/>
    </source>
</evidence>
<gene>
    <name evidence="8" type="primary">nuoE</name>
    <name evidence="8" type="ORF">IAD24_04685</name>
</gene>
<dbReference type="AlphaFoldDB" id="A0A9D1STN6"/>
<dbReference type="EC" id="1.6.5.11" evidence="8"/>
<reference evidence="8" key="1">
    <citation type="submission" date="2020-10" db="EMBL/GenBank/DDBJ databases">
        <authorList>
            <person name="Gilroy R."/>
        </authorList>
    </citation>
    <scope>NUCLEOTIDE SEQUENCE</scope>
    <source>
        <strain evidence="8">ChiGjej2B2-16831</strain>
    </source>
</reference>
<keyword evidence="8" id="KW-0560">Oxidoreductase</keyword>
<evidence type="ECO:0000256" key="2">
    <source>
        <dbReference type="ARBA" id="ARBA00022714"/>
    </source>
</evidence>
<name>A0A9D1STN6_9FIRM</name>
<dbReference type="CDD" id="cd03064">
    <property type="entry name" value="TRX_Fd_NuoE"/>
    <property type="match status" value="1"/>
</dbReference>
<evidence type="ECO:0000256" key="6">
    <source>
        <dbReference type="ARBA" id="ARBA00034078"/>
    </source>
</evidence>
<dbReference type="GO" id="GO:0016491">
    <property type="term" value="F:oxidoreductase activity"/>
    <property type="evidence" value="ECO:0007669"/>
    <property type="project" value="UniProtKB-KW"/>
</dbReference>
<dbReference type="PANTHER" id="PTHR43342:SF2">
    <property type="entry name" value="POTENTIAL NAD-REDUCING HYDROGENASE SUBUNIT"/>
    <property type="match status" value="1"/>
</dbReference>
<dbReference type="Pfam" id="PF01257">
    <property type="entry name" value="2Fe-2S_thioredx"/>
    <property type="match status" value="1"/>
</dbReference>
<accession>A0A9D1STN6</accession>